<accession>A0A6L2JC90</accession>
<dbReference type="GO" id="GO:0008270">
    <property type="term" value="F:zinc ion binding"/>
    <property type="evidence" value="ECO:0007669"/>
    <property type="project" value="UniProtKB-KW"/>
</dbReference>
<evidence type="ECO:0000259" key="3">
    <source>
        <dbReference type="PROSITE" id="PS50158"/>
    </source>
</evidence>
<evidence type="ECO:0000256" key="2">
    <source>
        <dbReference type="SAM" id="MobiDB-lite"/>
    </source>
</evidence>
<dbReference type="SUPFAM" id="SSF57756">
    <property type="entry name" value="Retrovirus zinc finger-like domains"/>
    <property type="match status" value="1"/>
</dbReference>
<organism evidence="4">
    <name type="scientific">Tanacetum cinerariifolium</name>
    <name type="common">Dalmatian daisy</name>
    <name type="synonym">Chrysanthemum cinerariifolium</name>
    <dbReference type="NCBI Taxonomy" id="118510"/>
    <lineage>
        <taxon>Eukaryota</taxon>
        <taxon>Viridiplantae</taxon>
        <taxon>Streptophyta</taxon>
        <taxon>Embryophyta</taxon>
        <taxon>Tracheophyta</taxon>
        <taxon>Spermatophyta</taxon>
        <taxon>Magnoliopsida</taxon>
        <taxon>eudicotyledons</taxon>
        <taxon>Gunneridae</taxon>
        <taxon>Pentapetalae</taxon>
        <taxon>asterids</taxon>
        <taxon>campanulids</taxon>
        <taxon>Asterales</taxon>
        <taxon>Asteraceae</taxon>
        <taxon>Asteroideae</taxon>
        <taxon>Anthemideae</taxon>
        <taxon>Anthemidinae</taxon>
        <taxon>Tanacetum</taxon>
    </lineage>
</organism>
<gene>
    <name evidence="4" type="ORF">Tci_005292</name>
</gene>
<sequence>MQTQTSNTLHNAIMKAGGKDRPPMLAPGNYVQCLKVILKQQLKDKVVPVSEGSSETTTKRYIENYKNVSQDIRGQLNAEDEAVQIILTGIDNDIYSTVDACPNARKMWKAIERFYNMMNELVRNQCDVTNHQVNVQFLLQLQPEWQRSQQAATRNKGKAIVNSHIPIYDQDPSMVADDDEMSKDKEIDKLMALIYLSFKKIYKLTNNNLRTSSNTSNVAGTRETVGTTVVRKSGIQCYNCKEFRHVARECQKPKRAKDAAYHKEKMILCKQEEVGFQLNTEQADWRDDTDNEPEDQELEAHYMNKMHKAFPLPGESSHWQYKFPLPVEGVPTARRIKIPLPGVCTAMMKKLPDNYSKVYKFQSQQRRPMTKKQKKEYYMAVEDFIPMDSKEESKRLKRKGLNLEKEQVKNQKSSEEAPGIETSIEEFTEEKMKEMMQLVPVKDVHVQALQVKHPIIDWKVHTEDLLKQLDKEDLNQLWALVKEYLSIRPTTNNKEIELWVELKRMYEPDPEDQLWTLTQNFMHAPVEWKLYDLSGVHHLTAKDKEIFMLVEKDYPLRKGLALVMISYKLQVENYSQMAEDLIRKIYNIANTLRQQGIKCTRHSHCQVKCSHWQYKFPLPVKVVATAGRLEMPLPEVCTAIEEKKKKLPFSTTHIKHLMAKETKKLVEGSENVEEHVEVNSLPLRNDDNQTVLGTRLEPRSDKESPEVEKISDMLQPVNVIEEKEESVEDDYELRSRGKRKHVENIKNIPSPTTTRSHRILTILIPSNTKKLKELTEKLQGLDGYLFEHLSAKFMPRRKFHELAKNLEDIMMEAFPKLVYDRIKVLLKKQVPLYVAKGLILEREKRQADVAKMITEAIQQERKNLRLEISSQVNDAIANHIPLQVDSSVWSYMTDHILHVHLDKDTTLSPQEQQYQLYLTMKDDLRPSAVHPRDHDDPHDDAHVERENSAKRQKTSEHGTFEIEGSSFVQDYESKPDDVIPNEKVSQELVDEILEIVDEAKLRKVVDEMLRQQCTSGDEHQYHIDQMQNFLKNKQERDQCSTISTKAHSSRSKLLRDPKAPRLPLVDKFVKRFNLYAHYEVKHWNNPHAKIFYIKNQQSPRRPKKEIYSNLKKSHQDLLGTSLHQEYNDLGRVYNFQLGVESYQQQVNLTVPTIIFPGIEKYKVFSIVSELVYGIIF</sequence>
<protein>
    <recommendedName>
        <fullName evidence="3">CCHC-type domain-containing protein</fullName>
    </recommendedName>
</protein>
<dbReference type="InterPro" id="IPR036875">
    <property type="entry name" value="Znf_CCHC_sf"/>
</dbReference>
<evidence type="ECO:0000256" key="1">
    <source>
        <dbReference type="PROSITE-ProRule" id="PRU00047"/>
    </source>
</evidence>
<dbReference type="GO" id="GO:0003676">
    <property type="term" value="F:nucleic acid binding"/>
    <property type="evidence" value="ECO:0007669"/>
    <property type="project" value="InterPro"/>
</dbReference>
<dbReference type="SMART" id="SM00343">
    <property type="entry name" value="ZnF_C2HC"/>
    <property type="match status" value="1"/>
</dbReference>
<dbReference type="Gene3D" id="4.10.60.10">
    <property type="entry name" value="Zinc finger, CCHC-type"/>
    <property type="match status" value="1"/>
</dbReference>
<proteinExistence type="predicted"/>
<keyword evidence="1" id="KW-0479">Metal-binding</keyword>
<dbReference type="EMBL" id="BKCJ010000450">
    <property type="protein sequence ID" value="GEU33314.1"/>
    <property type="molecule type" value="Genomic_DNA"/>
</dbReference>
<feature type="domain" description="CCHC-type" evidence="3">
    <location>
        <begin position="237"/>
        <end position="252"/>
    </location>
</feature>
<dbReference type="AlphaFoldDB" id="A0A6L2JC90"/>
<feature type="compositionally biased region" description="Basic and acidic residues" evidence="2">
    <location>
        <begin position="926"/>
        <end position="960"/>
    </location>
</feature>
<dbReference type="InterPro" id="IPR001878">
    <property type="entry name" value="Znf_CCHC"/>
</dbReference>
<name>A0A6L2JC90_TANCI</name>
<keyword evidence="1" id="KW-0863">Zinc-finger</keyword>
<reference evidence="4" key="1">
    <citation type="journal article" date="2019" name="Sci. Rep.">
        <title>Draft genome of Tanacetum cinerariifolium, the natural source of mosquito coil.</title>
        <authorList>
            <person name="Yamashiro T."/>
            <person name="Shiraishi A."/>
            <person name="Satake H."/>
            <person name="Nakayama K."/>
        </authorList>
    </citation>
    <scope>NUCLEOTIDE SEQUENCE</scope>
</reference>
<feature type="region of interest" description="Disordered" evidence="2">
    <location>
        <begin position="926"/>
        <end position="974"/>
    </location>
</feature>
<dbReference type="PROSITE" id="PS50158">
    <property type="entry name" value="ZF_CCHC"/>
    <property type="match status" value="1"/>
</dbReference>
<comment type="caution">
    <text evidence="4">The sequence shown here is derived from an EMBL/GenBank/DDBJ whole genome shotgun (WGS) entry which is preliminary data.</text>
</comment>
<keyword evidence="1" id="KW-0862">Zinc</keyword>
<evidence type="ECO:0000313" key="4">
    <source>
        <dbReference type="EMBL" id="GEU33314.1"/>
    </source>
</evidence>